<reference evidence="2 3" key="1">
    <citation type="submission" date="2019-02" db="EMBL/GenBank/DDBJ databases">
        <title>Deep-cultivation of Planctomycetes and their phenomic and genomic characterization uncovers novel biology.</title>
        <authorList>
            <person name="Wiegand S."/>
            <person name="Jogler M."/>
            <person name="Boedeker C."/>
            <person name="Pinto D."/>
            <person name="Vollmers J."/>
            <person name="Rivas-Marin E."/>
            <person name="Kohn T."/>
            <person name="Peeters S.H."/>
            <person name="Heuer A."/>
            <person name="Rast P."/>
            <person name="Oberbeckmann S."/>
            <person name="Bunk B."/>
            <person name="Jeske O."/>
            <person name="Meyerdierks A."/>
            <person name="Storesund J.E."/>
            <person name="Kallscheuer N."/>
            <person name="Luecker S."/>
            <person name="Lage O.M."/>
            <person name="Pohl T."/>
            <person name="Merkel B.J."/>
            <person name="Hornburger P."/>
            <person name="Mueller R.-W."/>
            <person name="Bruemmer F."/>
            <person name="Labrenz M."/>
            <person name="Spormann A.M."/>
            <person name="Op den Camp H."/>
            <person name="Overmann J."/>
            <person name="Amann R."/>
            <person name="Jetten M.S.M."/>
            <person name="Mascher T."/>
            <person name="Medema M.H."/>
            <person name="Devos D.P."/>
            <person name="Kaster A.-K."/>
            <person name="Ovreas L."/>
            <person name="Rohde M."/>
            <person name="Galperin M.Y."/>
            <person name="Jogler C."/>
        </authorList>
    </citation>
    <scope>NUCLEOTIDE SEQUENCE [LARGE SCALE GENOMIC DNA]</scope>
    <source>
        <strain evidence="2 3">Spb1</strain>
    </source>
</reference>
<feature type="transmembrane region" description="Helical" evidence="1">
    <location>
        <begin position="218"/>
        <end position="237"/>
    </location>
</feature>
<feature type="transmembrane region" description="Helical" evidence="1">
    <location>
        <begin position="296"/>
        <end position="316"/>
    </location>
</feature>
<feature type="transmembrane region" description="Helical" evidence="1">
    <location>
        <begin position="243"/>
        <end position="261"/>
    </location>
</feature>
<evidence type="ECO:0000256" key="1">
    <source>
        <dbReference type="SAM" id="Phobius"/>
    </source>
</evidence>
<dbReference type="EMBL" id="CP036299">
    <property type="protein sequence ID" value="QDV28445.1"/>
    <property type="molecule type" value="Genomic_DNA"/>
</dbReference>
<dbReference type="AlphaFoldDB" id="A0A518GIN1"/>
<feature type="transmembrane region" description="Helical" evidence="1">
    <location>
        <begin position="475"/>
        <end position="492"/>
    </location>
</feature>
<feature type="transmembrane region" description="Helical" evidence="1">
    <location>
        <begin position="12"/>
        <end position="32"/>
    </location>
</feature>
<accession>A0A518GIN1</accession>
<name>A0A518GIN1_9PLAN</name>
<feature type="transmembrane region" description="Helical" evidence="1">
    <location>
        <begin position="504"/>
        <end position="521"/>
    </location>
</feature>
<feature type="transmembrane region" description="Helical" evidence="1">
    <location>
        <begin position="38"/>
        <end position="59"/>
    </location>
</feature>
<organism evidence="2 3">
    <name type="scientific">Planctopirus ephydatiae</name>
    <dbReference type="NCBI Taxonomy" id="2528019"/>
    <lineage>
        <taxon>Bacteria</taxon>
        <taxon>Pseudomonadati</taxon>
        <taxon>Planctomycetota</taxon>
        <taxon>Planctomycetia</taxon>
        <taxon>Planctomycetales</taxon>
        <taxon>Planctomycetaceae</taxon>
        <taxon>Planctopirus</taxon>
    </lineage>
</organism>
<feature type="transmembrane region" description="Helical" evidence="1">
    <location>
        <begin position="104"/>
        <end position="128"/>
    </location>
</feature>
<keyword evidence="1" id="KW-1133">Transmembrane helix</keyword>
<dbReference type="KEGG" id="peh:Spb1_03080"/>
<sequence>MKSVANHRLLQPLGPLAGIVLASLLFAISATWRESLAYVQVWVAPLLWLGLTIVVWWSIRRIDPWNTIRGAKSRFGHSEDMLAQGCKHGTQNGTQHGTQRSLAAWLRTVVACALPMLVPAIVTTILLVPLAEAWVRPSPHGSLIGGILPWSDASGYYQGAVELLQGEKISSWPSRRPVNSAWLAVRYSLGGSWESAILLQTILLALSWCVMDRTFQMAGFHFGVRYASFVMIERFAFESTPTMLSEPLGLVLAMLAIPWIVPAVQAGLKPGSMGVCYAIGSGILALGLSARPGAMFVLVGQALWPLVLLFPGWSWLRSRLKVGPGRHTLHGHEVGLSVPHGAHPAAMVTHESSKPRAWVMIGTSAGALLAMLLALSIQPMLNGWYGPGYSVGQGSFAHTWYGLVTGQPGWNRVLIEHPEVRELPDDRAQVTRIYQLANDAFREQPWGLLIGYLRGWQISGKWIIFSMIDWMKLPSRWLGLMIVLGVGLWLLWKARIRPLDKLSSYLLLQTAATIASLPFFLPDTGIRGLAATWPLCILIAFQGLLPSRLALKAIHAGKSEGPVVTQAGEQRHPQFTGRWLASSGLVIFISASSLIWPRFWSSGQEGTKPVVSVRVFDPERLPEFVLESELKEEFSPLWITSQQLVDTWPDPVPDELIDALLLHPVWELNVQLAKEAADPARTEPELEWELTPIALVDVGGSTQYGTRKVRSREGQRVMVRGLNHALLVRLPDEG</sequence>
<keyword evidence="3" id="KW-1185">Reference proteome</keyword>
<feature type="transmembrane region" description="Helical" evidence="1">
    <location>
        <begin position="192"/>
        <end position="211"/>
    </location>
</feature>
<gene>
    <name evidence="2" type="ORF">Spb1_03080</name>
</gene>
<protein>
    <submittedName>
        <fullName evidence="2">Uncharacterized protein</fullName>
    </submittedName>
</protein>
<feature type="transmembrane region" description="Helical" evidence="1">
    <location>
        <begin position="357"/>
        <end position="377"/>
    </location>
</feature>
<proteinExistence type="predicted"/>
<dbReference type="Proteomes" id="UP000315349">
    <property type="component" value="Chromosome"/>
</dbReference>
<keyword evidence="1" id="KW-0472">Membrane</keyword>
<evidence type="ECO:0000313" key="3">
    <source>
        <dbReference type="Proteomes" id="UP000315349"/>
    </source>
</evidence>
<feature type="transmembrane region" description="Helical" evidence="1">
    <location>
        <begin position="273"/>
        <end position="290"/>
    </location>
</feature>
<keyword evidence="1" id="KW-0812">Transmembrane</keyword>
<evidence type="ECO:0000313" key="2">
    <source>
        <dbReference type="EMBL" id="QDV28445.1"/>
    </source>
</evidence>